<feature type="transmembrane region" description="Helical" evidence="5">
    <location>
        <begin position="257"/>
        <end position="276"/>
    </location>
</feature>
<dbReference type="InterPro" id="IPR051533">
    <property type="entry name" value="WaaL-like"/>
</dbReference>
<evidence type="ECO:0000256" key="2">
    <source>
        <dbReference type="ARBA" id="ARBA00022692"/>
    </source>
</evidence>
<dbReference type="PANTHER" id="PTHR37422:SF23">
    <property type="entry name" value="TEICHURONIC ACID BIOSYNTHESIS PROTEIN TUAE"/>
    <property type="match status" value="1"/>
</dbReference>
<dbReference type="Proteomes" id="UP000219048">
    <property type="component" value="Unassembled WGS sequence"/>
</dbReference>
<feature type="domain" description="O-antigen ligase-related" evidence="6">
    <location>
        <begin position="264"/>
        <end position="403"/>
    </location>
</feature>
<dbReference type="OrthoDB" id="783093at2"/>
<feature type="transmembrane region" description="Helical" evidence="5">
    <location>
        <begin position="297"/>
        <end position="315"/>
    </location>
</feature>
<reference evidence="8" key="1">
    <citation type="submission" date="2017-09" db="EMBL/GenBank/DDBJ databases">
        <authorList>
            <person name="Varghese N."/>
            <person name="Submissions S."/>
        </authorList>
    </citation>
    <scope>NUCLEOTIDE SEQUENCE [LARGE SCALE GENOMIC DNA]</scope>
    <source>
        <strain evidence="8">DSM 25885</strain>
    </source>
</reference>
<feature type="transmembrane region" description="Helical" evidence="5">
    <location>
        <begin position="174"/>
        <end position="193"/>
    </location>
</feature>
<feature type="transmembrane region" description="Helical" evidence="5">
    <location>
        <begin position="20"/>
        <end position="47"/>
    </location>
</feature>
<feature type="transmembrane region" description="Helical" evidence="5">
    <location>
        <begin position="144"/>
        <end position="167"/>
    </location>
</feature>
<keyword evidence="4 5" id="KW-0472">Membrane</keyword>
<keyword evidence="3 5" id="KW-1133">Transmembrane helix</keyword>
<evidence type="ECO:0000313" key="8">
    <source>
        <dbReference type="Proteomes" id="UP000219048"/>
    </source>
</evidence>
<gene>
    <name evidence="7" type="ORF">SAMN06265377_3111</name>
</gene>
<evidence type="ECO:0000313" key="7">
    <source>
        <dbReference type="EMBL" id="SNZ01274.1"/>
    </source>
</evidence>
<evidence type="ECO:0000256" key="5">
    <source>
        <dbReference type="SAM" id="Phobius"/>
    </source>
</evidence>
<sequence>MNPFERTYGQDLLKKPLPILTLFSLAIASALLIASKGIIAGIGIIAFPLGMLYVINLFLSPRIGIITIIAFSFFVTGISRYLPGTWGLMIDGLLFMMYMALFFKEFRIRLPWNNARSQLTVLVSIWFGYAMMQAVNPEAVSIEAWFYAMRGIALYQWLIIPLCFILFNRPKDMMIFFMIWGVISLLGTFKGILQMTLGVDSFEQAWLDGGGAVTHILFGKLRIFSFYSDAGQFGASQGHTGVVFGVLTLFIKNNFKLRAFFGFVAIMGLYGMLISGTRGAIAVPAMGGVMFIIVRKHIPSIVLGAMAGVAIFVFFKYTTIGNNNDQIRRMRTAFDPNDASLQVRLENQRKLSGYLASRPFGGGIGSTGNWGQRFTPHTFLANTATDSWFVAIWADMGIIGLWLHLFILFFVLITGAYNCMFKIRDDWLKGQITALVCGMAGIMLASYGNGVFGQFPTGILMYVGMVFIFLSPKWDKKIQQEKEELEQEELALAA</sequence>
<evidence type="ECO:0000256" key="1">
    <source>
        <dbReference type="ARBA" id="ARBA00004141"/>
    </source>
</evidence>
<keyword evidence="2 5" id="KW-0812">Transmembrane</keyword>
<feature type="transmembrane region" description="Helical" evidence="5">
    <location>
        <begin position="84"/>
        <end position="103"/>
    </location>
</feature>
<feature type="transmembrane region" description="Helical" evidence="5">
    <location>
        <begin position="59"/>
        <end position="78"/>
    </location>
</feature>
<name>A0A285MVR0_9FLAO</name>
<evidence type="ECO:0000256" key="4">
    <source>
        <dbReference type="ARBA" id="ARBA00023136"/>
    </source>
</evidence>
<feature type="transmembrane region" description="Helical" evidence="5">
    <location>
        <begin position="451"/>
        <end position="470"/>
    </location>
</feature>
<proteinExistence type="predicted"/>
<feature type="transmembrane region" description="Helical" evidence="5">
    <location>
        <begin position="115"/>
        <end position="132"/>
    </location>
</feature>
<dbReference type="AlphaFoldDB" id="A0A285MVR0"/>
<accession>A0A285MVR0</accession>
<feature type="transmembrane region" description="Helical" evidence="5">
    <location>
        <begin position="388"/>
        <end position="415"/>
    </location>
</feature>
<dbReference type="GO" id="GO:0016020">
    <property type="term" value="C:membrane"/>
    <property type="evidence" value="ECO:0007669"/>
    <property type="project" value="UniProtKB-SubCell"/>
</dbReference>
<dbReference type="InterPro" id="IPR007016">
    <property type="entry name" value="O-antigen_ligase-rel_domated"/>
</dbReference>
<evidence type="ECO:0000256" key="3">
    <source>
        <dbReference type="ARBA" id="ARBA00022989"/>
    </source>
</evidence>
<dbReference type="Pfam" id="PF04932">
    <property type="entry name" value="Wzy_C"/>
    <property type="match status" value="1"/>
</dbReference>
<protein>
    <recommendedName>
        <fullName evidence="6">O-antigen ligase-related domain-containing protein</fullName>
    </recommendedName>
</protein>
<comment type="subcellular location">
    <subcellularLocation>
        <location evidence="1">Membrane</location>
        <topology evidence="1">Multi-pass membrane protein</topology>
    </subcellularLocation>
</comment>
<dbReference type="EMBL" id="OBEH01000005">
    <property type="protein sequence ID" value="SNZ01274.1"/>
    <property type="molecule type" value="Genomic_DNA"/>
</dbReference>
<dbReference type="RefSeq" id="WP_097046734.1">
    <property type="nucleotide sequence ID" value="NZ_OBEH01000005.1"/>
</dbReference>
<evidence type="ECO:0000259" key="6">
    <source>
        <dbReference type="Pfam" id="PF04932"/>
    </source>
</evidence>
<keyword evidence="8" id="KW-1185">Reference proteome</keyword>
<organism evidence="7 8">
    <name type="scientific">Flagellimonas pacifica</name>
    <dbReference type="NCBI Taxonomy" id="1247520"/>
    <lineage>
        <taxon>Bacteria</taxon>
        <taxon>Pseudomonadati</taxon>
        <taxon>Bacteroidota</taxon>
        <taxon>Flavobacteriia</taxon>
        <taxon>Flavobacteriales</taxon>
        <taxon>Flavobacteriaceae</taxon>
        <taxon>Flagellimonas</taxon>
    </lineage>
</organism>
<dbReference type="PANTHER" id="PTHR37422">
    <property type="entry name" value="TEICHURONIC ACID BIOSYNTHESIS PROTEIN TUAE"/>
    <property type="match status" value="1"/>
</dbReference>